<proteinExistence type="evidence at protein level"/>
<evidence type="ECO:0000313" key="2">
    <source>
        <dbReference type="Proteomes" id="UP000001940"/>
    </source>
</evidence>
<evidence type="ECO:0000313" key="1">
    <source>
        <dbReference type="EMBL" id="CCD71330.1"/>
    </source>
</evidence>
<dbReference type="Proteomes" id="UP000001940">
    <property type="component" value="Chromosome I"/>
</dbReference>
<accession>P91308</accession>
<dbReference type="InParanoid" id="P91308"/>
<dbReference type="AlphaFoldDB" id="P91308"/>
<gene>
    <name evidence="1" type="ORF">CELE_F46F11.8</name>
    <name evidence="1 3" type="ORF">F46F11.8</name>
</gene>
<dbReference type="UCSC" id="F46F11.8">
    <property type="organism name" value="c. elegans"/>
</dbReference>
<dbReference type="AGR" id="WB:WBGene00018511"/>
<name>P91308_CAEEL</name>
<dbReference type="CTD" id="172220"/>
<evidence type="ECO:0000313" key="3">
    <source>
        <dbReference type="WormBase" id="F46F11.8"/>
    </source>
</evidence>
<organism evidence="1 2">
    <name type="scientific">Caenorhabditis elegans</name>
    <dbReference type="NCBI Taxonomy" id="6239"/>
    <lineage>
        <taxon>Eukaryota</taxon>
        <taxon>Metazoa</taxon>
        <taxon>Ecdysozoa</taxon>
        <taxon>Nematoda</taxon>
        <taxon>Chromadorea</taxon>
        <taxon>Rhabditida</taxon>
        <taxon>Rhabditina</taxon>
        <taxon>Rhabditomorpha</taxon>
        <taxon>Rhabditoidea</taxon>
        <taxon>Rhabditidae</taxon>
        <taxon>Peloderinae</taxon>
        <taxon>Caenorhabditis</taxon>
    </lineage>
</organism>
<dbReference type="KEGG" id="cel:CELE_F46F11.8"/>
<sequence>MLSLFFKQKLSIEQDLRLFEKFKNFPQKYESDVEIGEFYSNGTIYFDDARLAQEKVIEMQQEGFEFLYIIDEPTPILHDDFICLDKEIQDERNYSKCSVQVKIPETPPQNYATTEQFEQFTKKTIEQFSILAKTMERAISVPTTPSTPARAAPASVPSTSMSAEFTAKNELIANGITCKRCSKNIRNISPITQLVMAVRDHVMEHFDKENPHLKRFSCRQCTDFKTNFVDDFENHLNRHGSMTSLPEKRQKLTVSLLTETLLKIICKLCNACFPDVFEKSPPAINTILAVTTPQNAKLSVFPNLDRLYCSRYNIPYRRHSLPPSTIRID</sequence>
<dbReference type="HOGENOM" id="CLU_718101_0_0_1"/>
<keyword evidence="4" id="KW-1267">Proteomics identification</keyword>
<dbReference type="OrthoDB" id="5798663at2759"/>
<dbReference type="Bgee" id="WBGene00018511">
    <property type="expression patterns" value="Expressed in germ line (C elegans) and 4 other cell types or tissues"/>
</dbReference>
<dbReference type="FunCoup" id="P91308">
    <property type="interactions" value="1382"/>
</dbReference>
<dbReference type="WormBase" id="F46F11.8">
    <property type="protein sequence ID" value="CE26921"/>
    <property type="gene ID" value="WBGene00018511"/>
</dbReference>
<dbReference type="RefSeq" id="NP_491648.1">
    <property type="nucleotide sequence ID" value="NM_059247.5"/>
</dbReference>
<keyword evidence="2" id="KW-1185">Reference proteome</keyword>
<dbReference type="PeptideAtlas" id="P91308"/>
<dbReference type="GeneID" id="172220"/>
<evidence type="ECO:0007829" key="4">
    <source>
        <dbReference type="PeptideAtlas" id="P91308"/>
    </source>
</evidence>
<dbReference type="PaxDb" id="6239-F46F11.8"/>
<reference evidence="1 2" key="1">
    <citation type="journal article" date="1998" name="Science">
        <title>Genome sequence of the nematode C. elegans: a platform for investigating biology.</title>
        <authorList>
            <consortium name="The C. elegans sequencing consortium"/>
            <person name="Sulson J.E."/>
            <person name="Waterston R."/>
        </authorList>
    </citation>
    <scope>NUCLEOTIDE SEQUENCE [LARGE SCALE GENOMIC DNA]</scope>
    <source>
        <strain evidence="1 2">Bristol N2</strain>
    </source>
</reference>
<protein>
    <submittedName>
        <fullName evidence="1">C2H2-type domain-containing protein</fullName>
    </submittedName>
</protein>
<dbReference type="eggNOG" id="ENOG502TH2M">
    <property type="taxonomic scope" value="Eukaryota"/>
</dbReference>
<dbReference type="EMBL" id="BX284601">
    <property type="protein sequence ID" value="CCD71330.1"/>
    <property type="molecule type" value="Genomic_DNA"/>
</dbReference>